<evidence type="ECO:0000313" key="2">
    <source>
        <dbReference type="Proteomes" id="UP000621560"/>
    </source>
</evidence>
<organism evidence="1 2">
    <name type="scientific">Paenibacillus sabuli</name>
    <dbReference type="NCBI Taxonomy" id="2772509"/>
    <lineage>
        <taxon>Bacteria</taxon>
        <taxon>Bacillati</taxon>
        <taxon>Bacillota</taxon>
        <taxon>Bacilli</taxon>
        <taxon>Bacillales</taxon>
        <taxon>Paenibacillaceae</taxon>
        <taxon>Paenibacillus</taxon>
    </lineage>
</organism>
<dbReference type="RefSeq" id="WP_190919017.1">
    <property type="nucleotide sequence ID" value="NZ_JACXIZ010000025.1"/>
</dbReference>
<dbReference type="EMBL" id="JACXIZ010000025">
    <property type="protein sequence ID" value="MBD2846513.1"/>
    <property type="molecule type" value="Genomic_DNA"/>
</dbReference>
<evidence type="ECO:0000313" key="1">
    <source>
        <dbReference type="EMBL" id="MBD2846513.1"/>
    </source>
</evidence>
<protein>
    <recommendedName>
        <fullName evidence="3">Sensory transduction regulator</fullName>
    </recommendedName>
</protein>
<reference evidence="1" key="1">
    <citation type="submission" date="2020-09" db="EMBL/GenBank/DDBJ databases">
        <title>A novel bacterium of genus Paenibacillus, isolated from South China Sea.</title>
        <authorList>
            <person name="Huang H."/>
            <person name="Mo K."/>
            <person name="Hu Y."/>
        </authorList>
    </citation>
    <scope>NUCLEOTIDE SEQUENCE</scope>
    <source>
        <strain evidence="1">IB182496</strain>
    </source>
</reference>
<evidence type="ECO:0008006" key="3">
    <source>
        <dbReference type="Google" id="ProtNLM"/>
    </source>
</evidence>
<keyword evidence="2" id="KW-1185">Reference proteome</keyword>
<name>A0A927GSF6_9BACL</name>
<dbReference type="AlphaFoldDB" id="A0A927GSF6"/>
<gene>
    <name evidence="1" type="ORF">IDH44_15030</name>
</gene>
<proteinExistence type="predicted"/>
<comment type="caution">
    <text evidence="1">The sequence shown here is derived from an EMBL/GenBank/DDBJ whole genome shotgun (WGS) entry which is preliminary data.</text>
</comment>
<accession>A0A927GSF6</accession>
<sequence>MISEQEHAKQLAELGGMQLAFQREGFQSELLERTPDIPLHVLLLPLGKDAAGRDRIVNLNFQPLPDSDIEWIRLLQMYTTVPCDIAEGRQSDVEHFLHVINGRIPLGYFGIQSTGEIYVRYVCSVPSSSMVSSDELLEVLSIFHYVLEMFPERIQQLASGDIALADALQALNR</sequence>
<dbReference type="Proteomes" id="UP000621560">
    <property type="component" value="Unassembled WGS sequence"/>
</dbReference>